<reference evidence="10 11" key="1">
    <citation type="submission" date="2019-10" db="EMBL/GenBank/DDBJ databases">
        <title>Genome diversity of Sutterella seckii.</title>
        <authorList>
            <person name="Chaplin A.V."/>
            <person name="Sokolova S.R."/>
            <person name="Mosin K.A."/>
            <person name="Ivanova E.L."/>
            <person name="Kochetkova T.O."/>
            <person name="Goltsov A.Y."/>
            <person name="Trofimov D.Y."/>
            <person name="Efimov B.A."/>
        </authorList>
    </citation>
    <scope>NUCLEOTIDE SEQUENCE [LARGE SCALE GENOMIC DNA]</scope>
    <source>
        <strain evidence="10 11">ASD393</strain>
    </source>
</reference>
<organism evidence="10 11">
    <name type="scientific">Sutterella seckii</name>
    <dbReference type="NCBI Taxonomy" id="1944635"/>
    <lineage>
        <taxon>Bacteria</taxon>
        <taxon>Pseudomonadati</taxon>
        <taxon>Pseudomonadota</taxon>
        <taxon>Betaproteobacteria</taxon>
        <taxon>Burkholderiales</taxon>
        <taxon>Sutterellaceae</taxon>
        <taxon>Sutterella</taxon>
    </lineage>
</organism>
<dbReference type="HAMAP" id="MF_01925">
    <property type="entry name" value="P5C_reductase"/>
    <property type="match status" value="1"/>
</dbReference>
<dbReference type="PANTHER" id="PTHR11645:SF0">
    <property type="entry name" value="PYRROLINE-5-CARBOXYLATE REDUCTASE 3"/>
    <property type="match status" value="1"/>
</dbReference>
<feature type="domain" description="Pyrroline-5-carboxylate reductase catalytic N-terminal" evidence="8">
    <location>
        <begin position="3"/>
        <end position="86"/>
    </location>
</feature>
<protein>
    <recommendedName>
        <fullName evidence="4 5">Pyrroline-5-carboxylate reductase</fullName>
        <shortName evidence="4">P5C reductase</shortName>
        <shortName evidence="4">P5CR</shortName>
        <ecNumber evidence="4 5">1.5.1.2</ecNumber>
    </recommendedName>
    <alternativeName>
        <fullName evidence="4">PCA reductase</fullName>
    </alternativeName>
</protein>
<dbReference type="InterPro" id="IPR029036">
    <property type="entry name" value="P5CR_dimer"/>
</dbReference>
<evidence type="ECO:0000256" key="2">
    <source>
        <dbReference type="ARBA" id="ARBA00022857"/>
    </source>
</evidence>
<sequence length="268" mass="28263">MLTIGFLGGGNMAAALIGGLLKEKTEDLTVHVVDHHPEKLAKLEALGARTHKEPGDWITACDLLVLAVKPQTMKAAVEPIVKLLNPKGAALSIAAGIEAGVLSGWLGGYPLMRAMPNTPAMVGAGIAGLWSPKGMDESLREAALRVLRAGGEVVEVKNESEIDLVGAIPGSGPAYVFRFMEALEKAGIKRGLSEESAHALALGTVYGAAELARVSGEEFSLLREKVTSKGGTTAKALEVMNRLDIDRMMDEAVEAALKRTAEMKALFR</sequence>
<evidence type="ECO:0000313" key="10">
    <source>
        <dbReference type="EMBL" id="KAB7662008.1"/>
    </source>
</evidence>
<dbReference type="NCBIfam" id="TIGR00112">
    <property type="entry name" value="proC"/>
    <property type="match status" value="1"/>
</dbReference>
<dbReference type="InterPro" id="IPR036291">
    <property type="entry name" value="NAD(P)-bd_dom_sf"/>
</dbReference>
<dbReference type="Proteomes" id="UP000430564">
    <property type="component" value="Unassembled WGS sequence"/>
</dbReference>
<comment type="pathway">
    <text evidence="4 7">Amino-acid biosynthesis; L-proline biosynthesis; L-proline from L-glutamate 5-semialdehyde: step 1/1.</text>
</comment>
<dbReference type="InterPro" id="IPR008927">
    <property type="entry name" value="6-PGluconate_DH-like_C_sf"/>
</dbReference>
<dbReference type="GO" id="GO:0004735">
    <property type="term" value="F:pyrroline-5-carboxylate reductase activity"/>
    <property type="evidence" value="ECO:0007669"/>
    <property type="project" value="UniProtKB-UniRule"/>
</dbReference>
<comment type="similarity">
    <text evidence="1 4 7">Belongs to the pyrroline-5-carboxylate reductase family.</text>
</comment>
<evidence type="ECO:0000259" key="9">
    <source>
        <dbReference type="Pfam" id="PF14748"/>
    </source>
</evidence>
<comment type="subcellular location">
    <subcellularLocation>
        <location evidence="4">Cytoplasm</location>
    </subcellularLocation>
</comment>
<dbReference type="EC" id="1.5.1.2" evidence="4 5"/>
<dbReference type="Gene3D" id="3.40.50.720">
    <property type="entry name" value="NAD(P)-binding Rossmann-like Domain"/>
    <property type="match status" value="1"/>
</dbReference>
<dbReference type="Gene3D" id="1.10.3730.10">
    <property type="entry name" value="ProC C-terminal domain-like"/>
    <property type="match status" value="1"/>
</dbReference>
<feature type="domain" description="Pyrroline-5-carboxylate reductase dimerisation" evidence="9">
    <location>
        <begin position="159"/>
        <end position="263"/>
    </location>
</feature>
<evidence type="ECO:0000256" key="7">
    <source>
        <dbReference type="RuleBase" id="RU003903"/>
    </source>
</evidence>
<dbReference type="EMBL" id="WEHX01000012">
    <property type="protein sequence ID" value="KAB7662008.1"/>
    <property type="molecule type" value="Genomic_DNA"/>
</dbReference>
<evidence type="ECO:0000259" key="8">
    <source>
        <dbReference type="Pfam" id="PF03807"/>
    </source>
</evidence>
<dbReference type="PANTHER" id="PTHR11645">
    <property type="entry name" value="PYRROLINE-5-CARBOXYLATE REDUCTASE"/>
    <property type="match status" value="1"/>
</dbReference>
<dbReference type="InterPro" id="IPR053790">
    <property type="entry name" value="P5CR-like_CS"/>
</dbReference>
<evidence type="ECO:0000256" key="3">
    <source>
        <dbReference type="ARBA" id="ARBA00023002"/>
    </source>
</evidence>
<feature type="binding site" evidence="6">
    <location>
        <begin position="67"/>
        <end position="70"/>
    </location>
    <ligand>
        <name>NADP(+)</name>
        <dbReference type="ChEBI" id="CHEBI:58349"/>
    </ligand>
</feature>
<proteinExistence type="inferred from homology"/>
<dbReference type="Pfam" id="PF14748">
    <property type="entry name" value="P5CR_dimer"/>
    <property type="match status" value="1"/>
</dbReference>
<dbReference type="PIRSF" id="PIRSF000193">
    <property type="entry name" value="Pyrrol-5-carb_rd"/>
    <property type="match status" value="1"/>
</dbReference>
<dbReference type="OrthoDB" id="9805754at2"/>
<evidence type="ECO:0000256" key="4">
    <source>
        <dbReference type="HAMAP-Rule" id="MF_01925"/>
    </source>
</evidence>
<dbReference type="FunFam" id="1.10.3730.10:FF:000001">
    <property type="entry name" value="Pyrroline-5-carboxylate reductase"/>
    <property type="match status" value="1"/>
</dbReference>
<dbReference type="SUPFAM" id="SSF48179">
    <property type="entry name" value="6-phosphogluconate dehydrogenase C-terminal domain-like"/>
    <property type="match status" value="1"/>
</dbReference>
<dbReference type="AlphaFoldDB" id="A0A6I1ESG1"/>
<keyword evidence="3 4" id="KW-0560">Oxidoreductase</keyword>
<dbReference type="SUPFAM" id="SSF51735">
    <property type="entry name" value="NAD(P)-binding Rossmann-fold domains"/>
    <property type="match status" value="1"/>
</dbReference>
<feature type="binding site" evidence="6">
    <location>
        <begin position="7"/>
        <end position="12"/>
    </location>
    <ligand>
        <name>NADP(+)</name>
        <dbReference type="ChEBI" id="CHEBI:58349"/>
    </ligand>
</feature>
<evidence type="ECO:0000256" key="5">
    <source>
        <dbReference type="NCBIfam" id="TIGR00112"/>
    </source>
</evidence>
<comment type="catalytic activity">
    <reaction evidence="4">
        <text>L-proline + NAD(+) = (S)-1-pyrroline-5-carboxylate + NADH + 2 H(+)</text>
        <dbReference type="Rhea" id="RHEA:14105"/>
        <dbReference type="ChEBI" id="CHEBI:15378"/>
        <dbReference type="ChEBI" id="CHEBI:17388"/>
        <dbReference type="ChEBI" id="CHEBI:57540"/>
        <dbReference type="ChEBI" id="CHEBI:57945"/>
        <dbReference type="ChEBI" id="CHEBI:60039"/>
        <dbReference type="EC" id="1.5.1.2"/>
    </reaction>
</comment>
<dbReference type="InterPro" id="IPR028939">
    <property type="entry name" value="P5C_Rdtase_cat_N"/>
</dbReference>
<keyword evidence="4 7" id="KW-0641">Proline biosynthesis</keyword>
<comment type="catalytic activity">
    <reaction evidence="4 7">
        <text>L-proline + NADP(+) = (S)-1-pyrroline-5-carboxylate + NADPH + 2 H(+)</text>
        <dbReference type="Rhea" id="RHEA:14109"/>
        <dbReference type="ChEBI" id="CHEBI:15378"/>
        <dbReference type="ChEBI" id="CHEBI:17388"/>
        <dbReference type="ChEBI" id="CHEBI:57783"/>
        <dbReference type="ChEBI" id="CHEBI:58349"/>
        <dbReference type="ChEBI" id="CHEBI:60039"/>
        <dbReference type="EC" id="1.5.1.2"/>
    </reaction>
</comment>
<keyword evidence="2 4" id="KW-0521">NADP</keyword>
<evidence type="ECO:0000256" key="1">
    <source>
        <dbReference type="ARBA" id="ARBA00005525"/>
    </source>
</evidence>
<comment type="caution">
    <text evidence="10">The sequence shown here is derived from an EMBL/GenBank/DDBJ whole genome shotgun (WGS) entry which is preliminary data.</text>
</comment>
<evidence type="ECO:0000313" key="11">
    <source>
        <dbReference type="Proteomes" id="UP000430564"/>
    </source>
</evidence>
<comment type="function">
    <text evidence="4">Catalyzes the reduction of 1-pyrroline-5-carboxylate (PCA) to L-proline.</text>
</comment>
<dbReference type="RefSeq" id="WP_152157821.1">
    <property type="nucleotide sequence ID" value="NZ_WEHX01000012.1"/>
</dbReference>
<name>A0A6I1ESG1_9BURK</name>
<accession>A0A6I1ESG1</accession>
<dbReference type="UniPathway" id="UPA00098">
    <property type="reaction ID" value="UER00361"/>
</dbReference>
<gene>
    <name evidence="4" type="primary">proC</name>
    <name evidence="10" type="ORF">GBM95_03530</name>
</gene>
<dbReference type="GO" id="GO:0055129">
    <property type="term" value="P:L-proline biosynthetic process"/>
    <property type="evidence" value="ECO:0007669"/>
    <property type="project" value="UniProtKB-UniRule"/>
</dbReference>
<evidence type="ECO:0000256" key="6">
    <source>
        <dbReference type="PIRSR" id="PIRSR000193-1"/>
    </source>
</evidence>
<keyword evidence="4 7" id="KW-0028">Amino-acid biosynthesis</keyword>
<dbReference type="GO" id="GO:0005737">
    <property type="term" value="C:cytoplasm"/>
    <property type="evidence" value="ECO:0007669"/>
    <property type="project" value="UniProtKB-SubCell"/>
</dbReference>
<keyword evidence="4" id="KW-0963">Cytoplasm</keyword>
<dbReference type="Pfam" id="PF03807">
    <property type="entry name" value="F420_oxidored"/>
    <property type="match status" value="1"/>
</dbReference>
<dbReference type="InterPro" id="IPR000304">
    <property type="entry name" value="Pyrroline-COOH_reductase"/>
</dbReference>
<dbReference type="PROSITE" id="PS00521">
    <property type="entry name" value="P5CR"/>
    <property type="match status" value="1"/>
</dbReference>